<dbReference type="EMBL" id="SJPW01000005">
    <property type="protein sequence ID" value="TWU50875.1"/>
    <property type="molecule type" value="Genomic_DNA"/>
</dbReference>
<protein>
    <recommendedName>
        <fullName evidence="4">Glycosyltransferase 61 catalytic domain-containing protein</fullName>
    </recommendedName>
</protein>
<evidence type="ECO:0000256" key="3">
    <source>
        <dbReference type="ARBA" id="ARBA00023180"/>
    </source>
</evidence>
<evidence type="ECO:0000256" key="1">
    <source>
        <dbReference type="ARBA" id="ARBA00022676"/>
    </source>
</evidence>
<evidence type="ECO:0000313" key="5">
    <source>
        <dbReference type="EMBL" id="TWU50875.1"/>
    </source>
</evidence>
<comment type="caution">
    <text evidence="5">The sequence shown here is derived from an EMBL/GenBank/DDBJ whole genome shotgun (WGS) entry which is preliminary data.</text>
</comment>
<keyword evidence="6" id="KW-1185">Reference proteome</keyword>
<accession>A0A5C6EQF9</accession>
<gene>
    <name evidence="5" type="ORF">Poly51_41680</name>
</gene>
<proteinExistence type="predicted"/>
<keyword evidence="2" id="KW-0808">Transferase</keyword>
<sequence length="328" mass="37229">MFAGCQRSEVPAATIVSLDDVEAFGRGPLRHRKDYLDESFVSPSHAVRWKQERGHWRAAAERLIQSKTLFDTPCLWITDNWSSGYFHWMCDSIPRLEMASMVCDLSEMTLLLPYKFRGRRYIQQSLAPYGLKDVRILKRFERACCRRLTLPSHVASTGNFDQGIIGRMRNRFLRHLKQHADGNESTSADRVYISRRVATRRKIANEDAVETLLKNHGFKIVVCEQMQWIDQLSAVTNAECLVSNHGAGLTNMIAMQPGRRVLEIRDAVGSTPNCYFNLAAACSLGYFYSFAHRTDPQQTVHHGDVTVDVSALDQAIHAMVGENIGRHT</sequence>
<organism evidence="5 6">
    <name type="scientific">Rubripirellula tenax</name>
    <dbReference type="NCBI Taxonomy" id="2528015"/>
    <lineage>
        <taxon>Bacteria</taxon>
        <taxon>Pseudomonadati</taxon>
        <taxon>Planctomycetota</taxon>
        <taxon>Planctomycetia</taxon>
        <taxon>Pirellulales</taxon>
        <taxon>Pirellulaceae</taxon>
        <taxon>Rubripirellula</taxon>
    </lineage>
</organism>
<evidence type="ECO:0000259" key="4">
    <source>
        <dbReference type="Pfam" id="PF04577"/>
    </source>
</evidence>
<reference evidence="5 6" key="1">
    <citation type="submission" date="2019-02" db="EMBL/GenBank/DDBJ databases">
        <title>Deep-cultivation of Planctomycetes and their phenomic and genomic characterization uncovers novel biology.</title>
        <authorList>
            <person name="Wiegand S."/>
            <person name="Jogler M."/>
            <person name="Boedeker C."/>
            <person name="Pinto D."/>
            <person name="Vollmers J."/>
            <person name="Rivas-Marin E."/>
            <person name="Kohn T."/>
            <person name="Peeters S.H."/>
            <person name="Heuer A."/>
            <person name="Rast P."/>
            <person name="Oberbeckmann S."/>
            <person name="Bunk B."/>
            <person name="Jeske O."/>
            <person name="Meyerdierks A."/>
            <person name="Storesund J.E."/>
            <person name="Kallscheuer N."/>
            <person name="Luecker S."/>
            <person name="Lage O.M."/>
            <person name="Pohl T."/>
            <person name="Merkel B.J."/>
            <person name="Hornburger P."/>
            <person name="Mueller R.-W."/>
            <person name="Bruemmer F."/>
            <person name="Labrenz M."/>
            <person name="Spormann A.M."/>
            <person name="Op Den Camp H."/>
            <person name="Overmann J."/>
            <person name="Amann R."/>
            <person name="Jetten M.S.M."/>
            <person name="Mascher T."/>
            <person name="Medema M.H."/>
            <person name="Devos D.P."/>
            <person name="Kaster A.-K."/>
            <person name="Ovreas L."/>
            <person name="Rohde M."/>
            <person name="Galperin M.Y."/>
            <person name="Jogler C."/>
        </authorList>
    </citation>
    <scope>NUCLEOTIDE SEQUENCE [LARGE SCALE GENOMIC DNA]</scope>
    <source>
        <strain evidence="5 6">Poly51</strain>
    </source>
</reference>
<keyword evidence="1" id="KW-0328">Glycosyltransferase</keyword>
<feature type="domain" description="Glycosyltransferase 61 catalytic" evidence="4">
    <location>
        <begin position="85"/>
        <end position="262"/>
    </location>
</feature>
<dbReference type="InterPro" id="IPR049625">
    <property type="entry name" value="Glyco_transf_61_cat"/>
</dbReference>
<dbReference type="Pfam" id="PF04577">
    <property type="entry name" value="Glyco_transf_61"/>
    <property type="match status" value="1"/>
</dbReference>
<evidence type="ECO:0000256" key="2">
    <source>
        <dbReference type="ARBA" id="ARBA00022679"/>
    </source>
</evidence>
<dbReference type="GO" id="GO:0016757">
    <property type="term" value="F:glycosyltransferase activity"/>
    <property type="evidence" value="ECO:0007669"/>
    <property type="project" value="UniProtKB-KW"/>
</dbReference>
<evidence type="ECO:0000313" key="6">
    <source>
        <dbReference type="Proteomes" id="UP000318288"/>
    </source>
</evidence>
<keyword evidence="3" id="KW-0325">Glycoprotein</keyword>
<dbReference type="AlphaFoldDB" id="A0A5C6EQF9"/>
<dbReference type="PANTHER" id="PTHR20961">
    <property type="entry name" value="GLYCOSYLTRANSFERASE"/>
    <property type="match status" value="1"/>
</dbReference>
<name>A0A5C6EQF9_9BACT</name>
<dbReference type="Proteomes" id="UP000318288">
    <property type="component" value="Unassembled WGS sequence"/>
</dbReference>
<dbReference type="InterPro" id="IPR007657">
    <property type="entry name" value="Glycosyltransferase_61"/>
</dbReference>